<feature type="region of interest" description="Disordered" evidence="1">
    <location>
        <begin position="1131"/>
        <end position="1215"/>
    </location>
</feature>
<feature type="region of interest" description="Disordered" evidence="1">
    <location>
        <begin position="684"/>
        <end position="718"/>
    </location>
</feature>
<comment type="caution">
    <text evidence="2">The sequence shown here is derived from an EMBL/GenBank/DDBJ whole genome shotgun (WGS) entry which is preliminary data.</text>
</comment>
<dbReference type="InterPro" id="IPR041078">
    <property type="entry name" value="Plavaka"/>
</dbReference>
<protein>
    <submittedName>
        <fullName evidence="2">Uncharacterized protein</fullName>
    </submittedName>
</protein>
<sequence>MHGLTTHYSKSTICKRHMEACAATESTSSDEDINYHNETPAFPEHSMLSFSPTPNTLPTQSIPVQPRRRVEIEEVEDEDVATASTNAKWIEDFPCDAEAGQTYGESDTFYERIRKQQTDAGCAPWAPFASEEEWEFAEWLATCGTSLKQIDKLLRIRKIRHGVKPSFHNKRSFLKYIDSLPSGPEWNWTPLSVEGDKLDANGEKRVEVLDIWHRNPVHVVEDLIGNPVFRDVLQYTPIRVYRNEDGTNREYTEMCTAEWWWELQEKLPKGATIAPVIIASDETCLTVLSGDKKAWPVYLTIGNIDKSVRRKPSTHAMVLIGYLPVSKLEIFSENQRSARRHQIFHDAMEVLMQPLVEAGKTGVRMTCADRQIRHIFPVLAAYLADYPEQCLVCGIKQNSCSSCDVEPRERGKEPTRSSWRSSGTMWRAVKDKLDGYASPDFERLNLRLIKPFWRNLPHCNIARCTTPDIHHQLHKGVFHDHVVKWGTYAMDVGEKDEDKRKEVDARYQTMSPHPTLRHFKRGISLTSQWTGKEFKNMEKTFLGVLAGASDPAALRAVRGVLEFIYLARFEVHTDESLDALNTAWATIHTNKKIFQQLDACKDFNIPKFHNIKHYADHIRYLGAADGFNTEISERLHIDNAKMGYRASNRRDYEKQMVTWLQRREAVSRFGAYLDWALGLGMDTTGNGYDSDNGDEEEDEDEDDDEDEPGVDEHGDDRCDNAERIFLAGRTPYTVQKRTTTMVTINSLEQEFHAHHFLYYLQKFMDHNSLLAPTLLNAESKIKVWKQAKLTLRPIPTIAEEAPAYDMVHAFKRIPAKRERGELPKAEVPERFSTVLVRDDLEGLENSRNQTRGRNPFAHLRVARLRVIFRYPEELGTFPEPLVFLDLFRPLQNPVSDLEMFKTSISTRLNEKHSMIVPLSHVKQSCHLIPEFGRQVSPTWTTTTVLDQATSFYLNPFLRLRDFLLLHYWPQIYRNRFAYQDYDTEESSDIDPCLRTCPDNPFDAILCLPLPSSTRNDPHASSSTQQEPAHIQEDLMINCSPYREKGTLVVKLANFQHTVVSAISEVNEDTTLVQSSDDDDEIEVDGERLSYGEAEKVAYAGIPPFLYKQYREFPSNECLQAYQKRNLRPFPARNPHLYQENGHLKPDWHKRYRHGPDYHSTPPPSPKRRKIIASAASVTSPPKPGLGASSARWNSRSTAATKTVKKEELEVVPETP</sequence>
<name>A0AAW0DHZ7_9AGAR</name>
<feature type="compositionally biased region" description="Basic and acidic residues" evidence="1">
    <location>
        <begin position="1141"/>
        <end position="1156"/>
    </location>
</feature>
<feature type="compositionally biased region" description="Acidic residues" evidence="1">
    <location>
        <begin position="691"/>
        <end position="709"/>
    </location>
</feature>
<gene>
    <name evidence="2" type="ORF">VNI00_004446</name>
</gene>
<evidence type="ECO:0000313" key="2">
    <source>
        <dbReference type="EMBL" id="KAK7051472.1"/>
    </source>
</evidence>
<proteinExistence type="predicted"/>
<reference evidence="2 3" key="1">
    <citation type="submission" date="2024-01" db="EMBL/GenBank/DDBJ databases">
        <title>A draft genome for a cacao thread blight-causing isolate of Paramarasmius palmivorus.</title>
        <authorList>
            <person name="Baruah I.K."/>
            <person name="Bukari Y."/>
            <person name="Amoako-Attah I."/>
            <person name="Meinhardt L.W."/>
            <person name="Bailey B.A."/>
            <person name="Cohen S.P."/>
        </authorList>
    </citation>
    <scope>NUCLEOTIDE SEQUENCE [LARGE SCALE GENOMIC DNA]</scope>
    <source>
        <strain evidence="2 3">GH-12</strain>
    </source>
</reference>
<dbReference type="EMBL" id="JAYKXP010000012">
    <property type="protein sequence ID" value="KAK7051472.1"/>
    <property type="molecule type" value="Genomic_DNA"/>
</dbReference>
<dbReference type="Proteomes" id="UP001383192">
    <property type="component" value="Unassembled WGS sequence"/>
</dbReference>
<keyword evidence="3" id="KW-1185">Reference proteome</keyword>
<evidence type="ECO:0000256" key="1">
    <source>
        <dbReference type="SAM" id="MobiDB-lite"/>
    </source>
</evidence>
<evidence type="ECO:0000313" key="3">
    <source>
        <dbReference type="Proteomes" id="UP001383192"/>
    </source>
</evidence>
<accession>A0AAW0DHZ7</accession>
<dbReference type="Pfam" id="PF18759">
    <property type="entry name" value="Plavaka"/>
    <property type="match status" value="1"/>
</dbReference>
<feature type="compositionally biased region" description="Polar residues" evidence="1">
    <location>
        <begin position="1190"/>
        <end position="1200"/>
    </location>
</feature>
<dbReference type="AlphaFoldDB" id="A0AAW0DHZ7"/>
<organism evidence="2 3">
    <name type="scientific">Paramarasmius palmivorus</name>
    <dbReference type="NCBI Taxonomy" id="297713"/>
    <lineage>
        <taxon>Eukaryota</taxon>
        <taxon>Fungi</taxon>
        <taxon>Dikarya</taxon>
        <taxon>Basidiomycota</taxon>
        <taxon>Agaricomycotina</taxon>
        <taxon>Agaricomycetes</taxon>
        <taxon>Agaricomycetidae</taxon>
        <taxon>Agaricales</taxon>
        <taxon>Marasmiineae</taxon>
        <taxon>Marasmiaceae</taxon>
        <taxon>Paramarasmius</taxon>
    </lineage>
</organism>